<dbReference type="InterPro" id="IPR004698">
    <property type="entry name" value="Zn/Fe_permease_fun/pln"/>
</dbReference>
<evidence type="ECO:0000256" key="7">
    <source>
        <dbReference type="ARBA" id="ARBA00023136"/>
    </source>
</evidence>
<dbReference type="GeneID" id="30149940"/>
<evidence type="ECO:0000256" key="2">
    <source>
        <dbReference type="ARBA" id="ARBA00006939"/>
    </source>
</evidence>
<sequence>MSSTTILSHILKREDTCETSNDYNGEHWGARVSAIFVILITSTVGAYLPILCSKYSFIRLPPWIFFITKFFGSGVIIATAFIHLLEPANDALTTECLGGTFLEYPWAFAIALMTLFLLFFVELMVYRFVEQKVGQHSHSHFGETDVYVKEGEKEGESDVEVTKASEDKAVGQKAAEPNPFPSHFSHGNHHQDPEVVGTPAADAERESYYGHLVSVFVLEFGIIFHSVFIGLSLAVAGDEFISLYCVLVFHQMFEGLGLGTRIATTPWPKNVKWTPWLLGVAYTLCTPIAIGIGLGVRNSYPPDSRTALITSGIFDSISAGILIYTGLVELMAHEFLYSDEFKGEGGLKKIIYAYIVMCFGA</sequence>
<evidence type="ECO:0000256" key="5">
    <source>
        <dbReference type="ARBA" id="ARBA00022989"/>
    </source>
</evidence>
<keyword evidence="10" id="KW-1185">Reference proteome</keyword>
<feature type="transmembrane region" description="Helical" evidence="8">
    <location>
        <begin position="308"/>
        <end position="332"/>
    </location>
</feature>
<gene>
    <name evidence="9" type="ORF">BABINDRAFT_42638</name>
</gene>
<proteinExistence type="inferred from homology"/>
<dbReference type="GO" id="GO:0071578">
    <property type="term" value="P:zinc ion import across plasma membrane"/>
    <property type="evidence" value="ECO:0007669"/>
    <property type="project" value="TreeGrafter"/>
</dbReference>
<comment type="similarity">
    <text evidence="2 8">Belongs to the ZIP transporter (TC 2.A.5) family.</text>
</comment>
<keyword evidence="4 8" id="KW-0812">Transmembrane</keyword>
<dbReference type="AlphaFoldDB" id="A0A1E3QGR9"/>
<protein>
    <recommendedName>
        <fullName evidence="11">ZIP zinc/iron transport family</fullName>
    </recommendedName>
</protein>
<keyword evidence="7 8" id="KW-0472">Membrane</keyword>
<comment type="caution">
    <text evidence="8">Lacks conserved residue(s) required for the propagation of feature annotation.</text>
</comment>
<evidence type="ECO:0008006" key="11">
    <source>
        <dbReference type="Google" id="ProtNLM"/>
    </source>
</evidence>
<keyword evidence="3 8" id="KW-0813">Transport</keyword>
<evidence type="ECO:0000313" key="9">
    <source>
        <dbReference type="EMBL" id="ODQ76899.1"/>
    </source>
</evidence>
<feature type="transmembrane region" description="Helical" evidence="8">
    <location>
        <begin position="104"/>
        <end position="126"/>
    </location>
</feature>
<dbReference type="RefSeq" id="XP_018982227.1">
    <property type="nucleotide sequence ID" value="XM_019132087.1"/>
</dbReference>
<feature type="transmembrane region" description="Helical" evidence="8">
    <location>
        <begin position="241"/>
        <end position="264"/>
    </location>
</feature>
<feature type="transmembrane region" description="Helical" evidence="8">
    <location>
        <begin position="276"/>
        <end position="296"/>
    </location>
</feature>
<organism evidence="9 10">
    <name type="scientific">Babjeviella inositovora NRRL Y-12698</name>
    <dbReference type="NCBI Taxonomy" id="984486"/>
    <lineage>
        <taxon>Eukaryota</taxon>
        <taxon>Fungi</taxon>
        <taxon>Dikarya</taxon>
        <taxon>Ascomycota</taxon>
        <taxon>Saccharomycotina</taxon>
        <taxon>Pichiomycetes</taxon>
        <taxon>Serinales incertae sedis</taxon>
        <taxon>Babjeviella</taxon>
    </lineage>
</organism>
<dbReference type="GO" id="GO:0005886">
    <property type="term" value="C:plasma membrane"/>
    <property type="evidence" value="ECO:0007669"/>
    <property type="project" value="TreeGrafter"/>
</dbReference>
<feature type="non-terminal residue" evidence="9">
    <location>
        <position position="361"/>
    </location>
</feature>
<feature type="transmembrane region" description="Helical" evidence="8">
    <location>
        <begin position="28"/>
        <end position="51"/>
    </location>
</feature>
<evidence type="ECO:0000256" key="3">
    <source>
        <dbReference type="ARBA" id="ARBA00022448"/>
    </source>
</evidence>
<evidence type="ECO:0000256" key="1">
    <source>
        <dbReference type="ARBA" id="ARBA00004141"/>
    </source>
</evidence>
<dbReference type="OrthoDB" id="448280at2759"/>
<feature type="transmembrane region" description="Helical" evidence="8">
    <location>
        <begin position="63"/>
        <end position="84"/>
    </location>
</feature>
<dbReference type="EMBL" id="KV454454">
    <property type="protein sequence ID" value="ODQ76899.1"/>
    <property type="molecule type" value="Genomic_DNA"/>
</dbReference>
<dbReference type="PANTHER" id="PTHR11040:SF69">
    <property type="entry name" value="ZINC-REGULATED TRANSPORTER 2"/>
    <property type="match status" value="1"/>
</dbReference>
<name>A0A1E3QGR9_9ASCO</name>
<dbReference type="Proteomes" id="UP000094336">
    <property type="component" value="Unassembled WGS sequence"/>
</dbReference>
<evidence type="ECO:0000256" key="6">
    <source>
        <dbReference type="ARBA" id="ARBA00023065"/>
    </source>
</evidence>
<reference evidence="10" key="1">
    <citation type="submission" date="2016-05" db="EMBL/GenBank/DDBJ databases">
        <title>Comparative genomics of biotechnologically important yeasts.</title>
        <authorList>
            <consortium name="DOE Joint Genome Institute"/>
            <person name="Riley R."/>
            <person name="Haridas S."/>
            <person name="Wolfe K.H."/>
            <person name="Lopes M.R."/>
            <person name="Hittinger C.T."/>
            <person name="Goker M."/>
            <person name="Salamov A."/>
            <person name="Wisecaver J."/>
            <person name="Long T.M."/>
            <person name="Aerts A.L."/>
            <person name="Barry K."/>
            <person name="Choi C."/>
            <person name="Clum A."/>
            <person name="Coughlan A.Y."/>
            <person name="Deshpande S."/>
            <person name="Douglass A.P."/>
            <person name="Hanson S.J."/>
            <person name="Klenk H.-P."/>
            <person name="Labutti K."/>
            <person name="Lapidus A."/>
            <person name="Lindquist E."/>
            <person name="Lipzen A."/>
            <person name="Meier-Kolthoff J.P."/>
            <person name="Ohm R.A."/>
            <person name="Otillar R.P."/>
            <person name="Pangilinan J."/>
            <person name="Peng Y."/>
            <person name="Rokas A."/>
            <person name="Rosa C.A."/>
            <person name="Scheuner C."/>
            <person name="Sibirny A.A."/>
            <person name="Slot J.C."/>
            <person name="Stielow J.B."/>
            <person name="Sun H."/>
            <person name="Kurtzman C.P."/>
            <person name="Blackwell M."/>
            <person name="Grigoriev I.V."/>
            <person name="Jeffries T.W."/>
        </authorList>
    </citation>
    <scope>NUCLEOTIDE SEQUENCE [LARGE SCALE GENOMIC DNA]</scope>
    <source>
        <strain evidence="10">NRRL Y-12698</strain>
    </source>
</reference>
<dbReference type="Pfam" id="PF02535">
    <property type="entry name" value="Zip"/>
    <property type="match status" value="1"/>
</dbReference>
<feature type="transmembrane region" description="Helical" evidence="8">
    <location>
        <begin position="212"/>
        <end position="235"/>
    </location>
</feature>
<dbReference type="GO" id="GO:0000007">
    <property type="term" value="F:low-affinity zinc ion transmembrane transporter activity"/>
    <property type="evidence" value="ECO:0007669"/>
    <property type="project" value="TreeGrafter"/>
</dbReference>
<keyword evidence="5 8" id="KW-1133">Transmembrane helix</keyword>
<keyword evidence="6 8" id="KW-0406">Ion transport</keyword>
<dbReference type="STRING" id="984486.A0A1E3QGR9"/>
<evidence type="ECO:0000256" key="8">
    <source>
        <dbReference type="RuleBase" id="RU362088"/>
    </source>
</evidence>
<dbReference type="PANTHER" id="PTHR11040">
    <property type="entry name" value="ZINC/IRON TRANSPORTER"/>
    <property type="match status" value="1"/>
</dbReference>
<evidence type="ECO:0000256" key="4">
    <source>
        <dbReference type="ARBA" id="ARBA00022692"/>
    </source>
</evidence>
<comment type="subcellular location">
    <subcellularLocation>
        <location evidence="1 8">Membrane</location>
        <topology evidence="1 8">Multi-pass membrane protein</topology>
    </subcellularLocation>
</comment>
<dbReference type="NCBIfam" id="TIGR00820">
    <property type="entry name" value="zip"/>
    <property type="match status" value="1"/>
</dbReference>
<evidence type="ECO:0000313" key="10">
    <source>
        <dbReference type="Proteomes" id="UP000094336"/>
    </source>
</evidence>
<dbReference type="InterPro" id="IPR003689">
    <property type="entry name" value="ZIP"/>
</dbReference>
<accession>A0A1E3QGR9</accession>